<feature type="domain" description="LXG" evidence="2">
    <location>
        <begin position="1"/>
        <end position="222"/>
    </location>
</feature>
<dbReference type="Proteomes" id="UP000003573">
    <property type="component" value="Unassembled WGS sequence"/>
</dbReference>
<name>G5JX86_9STRE</name>
<organism evidence="3 4">
    <name type="scientific">Streptococcus macacae NCTC 11558</name>
    <dbReference type="NCBI Taxonomy" id="764298"/>
    <lineage>
        <taxon>Bacteria</taxon>
        <taxon>Bacillati</taxon>
        <taxon>Bacillota</taxon>
        <taxon>Bacilli</taxon>
        <taxon>Lactobacillales</taxon>
        <taxon>Streptococcaceae</taxon>
        <taxon>Streptococcus</taxon>
    </lineage>
</organism>
<dbReference type="Pfam" id="PF04740">
    <property type="entry name" value="LXG"/>
    <property type="match status" value="1"/>
</dbReference>
<dbReference type="RefSeq" id="WP_003080456.1">
    <property type="nucleotide sequence ID" value="NZ_AEUW02000001.1"/>
</dbReference>
<sequence>MVKMVLGSSDTQASSVGTLADNYKAGFEQLVKSIDQLANEDRLSGSAYSNIKNYGSSVVKPLAQAFVLLAEAAKADIKKLPDEYRASVGNEDLDEETLTAQIHALNSTLATNRATKTAMKRVDSAADTQSFDQAISADEGTKRDLEEKLRKLREYDAKSSGFFNDIAGLESAVNTGLSQLQSGISGFNGTFTLPSKKELAWTKTIKSQWEKREAYQRAVAKVNKGEALNAKDAKAIKAYQKAHPNIKLDEKVKRALKQQENQKTLYEQFKDVMGSNEAKRLSQVMALLPKNFTKAVLKSDGLWEILAAVEKTGAKGDKFVTAVLSGLSKYESMGKFGEKFSKGFKYLEKAASPVKSAAKWGLEKVTGFKSLEEAVKTGKNFVGEAKFLGKGIKFLGKVGTVATVAELGISGVSSGVDEYRKTGNVGKAVGKGALSAVSSVGPLEGATLGAAVGSAVPIFGTTAGAVVGAGIGVGIQVIKMIEPKFFDDPVKGTKNIIGKVGKGIKGAANAVSNAIGGVGKALGFG</sequence>
<comment type="similarity">
    <text evidence="1">In the N-terminal section; belongs to the LXG family.</text>
</comment>
<dbReference type="AlphaFoldDB" id="G5JX86"/>
<dbReference type="STRING" id="764298.STRMA_1955"/>
<protein>
    <recommendedName>
        <fullName evidence="2">LXG domain-containing protein</fullName>
    </recommendedName>
</protein>
<evidence type="ECO:0000256" key="1">
    <source>
        <dbReference type="ARBA" id="ARBA00034117"/>
    </source>
</evidence>
<proteinExistence type="inferred from homology"/>
<evidence type="ECO:0000259" key="2">
    <source>
        <dbReference type="PROSITE" id="PS51756"/>
    </source>
</evidence>
<dbReference type="EMBL" id="AEUW02000001">
    <property type="protein sequence ID" value="EHJ52440.1"/>
    <property type="molecule type" value="Genomic_DNA"/>
</dbReference>
<dbReference type="PROSITE" id="PS51756">
    <property type="entry name" value="LXG"/>
    <property type="match status" value="1"/>
</dbReference>
<gene>
    <name evidence="3" type="ORF">STRMA_1955</name>
</gene>
<dbReference type="eggNOG" id="COG5444">
    <property type="taxonomic scope" value="Bacteria"/>
</dbReference>
<comment type="caution">
    <text evidence="3">The sequence shown here is derived from an EMBL/GenBank/DDBJ whole genome shotgun (WGS) entry which is preliminary data.</text>
</comment>
<accession>G5JX86</accession>
<dbReference type="InterPro" id="IPR006829">
    <property type="entry name" value="LXG_dom"/>
</dbReference>
<keyword evidence="4" id="KW-1185">Reference proteome</keyword>
<dbReference type="OrthoDB" id="2235968at2"/>
<evidence type="ECO:0000313" key="3">
    <source>
        <dbReference type="EMBL" id="EHJ52440.1"/>
    </source>
</evidence>
<reference evidence="3 4" key="1">
    <citation type="journal article" date="2014" name="Int. J. Syst. Evol. Microbiol.">
        <title>Phylogenomics and the dynamic genome evolution of the genus Streptococcus.</title>
        <authorList>
            <consortium name="The Broad Institute Genome Sequencing Platform"/>
            <person name="Richards V.P."/>
            <person name="Palmer S.R."/>
            <person name="Pavinski Bitar P.D."/>
            <person name="Qin X."/>
            <person name="Weinstock G.M."/>
            <person name="Highlander S.K."/>
            <person name="Town C.D."/>
            <person name="Burne R.A."/>
            <person name="Stanhope M.J."/>
        </authorList>
    </citation>
    <scope>NUCLEOTIDE SEQUENCE [LARGE SCALE GENOMIC DNA]</scope>
    <source>
        <strain evidence="3 4">NCTC 11558</strain>
    </source>
</reference>
<evidence type="ECO:0000313" key="4">
    <source>
        <dbReference type="Proteomes" id="UP000003573"/>
    </source>
</evidence>